<name>A0A0V8JEK8_9BACL</name>
<dbReference type="EMBL" id="LNQN01000001">
    <property type="protein sequence ID" value="KSU85386.1"/>
    <property type="molecule type" value="Genomic_DNA"/>
</dbReference>
<evidence type="ECO:0000313" key="1">
    <source>
        <dbReference type="EMBL" id="KSU85386.1"/>
    </source>
</evidence>
<accession>A0A0V8JEK8</accession>
<sequence length="100" mass="11767">MEITRHSMEKLQDPTGILEGERYEFIIHVDVDEEDELYRENGIYVKLIYVVQPGNSRIVQYTLLENYTDNIMDFELEEEEEQELDAFCKSKLSAGESNLN</sequence>
<dbReference type="Proteomes" id="UP000054099">
    <property type="component" value="Unassembled WGS sequence"/>
</dbReference>
<evidence type="ECO:0000313" key="2">
    <source>
        <dbReference type="Proteomes" id="UP000054099"/>
    </source>
</evidence>
<comment type="caution">
    <text evidence="1">The sequence shown here is derived from an EMBL/GenBank/DDBJ whole genome shotgun (WGS) entry which is preliminary data.</text>
</comment>
<reference evidence="1 2" key="1">
    <citation type="journal article" date="2014" name="Antonie Van Leeuwenhoek">
        <title>Fictibacillus enclensis sp. nov., isolated from marine sediment.</title>
        <authorList>
            <person name="Dastager S.G."/>
            <person name="Mawlankar R."/>
            <person name="Srinivasan K."/>
            <person name="Tang S.K."/>
            <person name="Lee J.C."/>
            <person name="Ramana V.V."/>
            <person name="Shouche Y.S."/>
        </authorList>
    </citation>
    <scope>NUCLEOTIDE SEQUENCE [LARGE SCALE GENOMIC DNA]</scope>
    <source>
        <strain evidence="1 2">NIO-1003</strain>
    </source>
</reference>
<proteinExistence type="predicted"/>
<keyword evidence="2" id="KW-1185">Reference proteome</keyword>
<gene>
    <name evidence="1" type="ORF">AS030_07730</name>
</gene>
<dbReference type="RefSeq" id="WP_061970182.1">
    <property type="nucleotide sequence ID" value="NZ_FMAV01000001.1"/>
</dbReference>
<dbReference type="InterPro" id="IPR045424">
    <property type="entry name" value="DUF6509"/>
</dbReference>
<organism evidence="1 2">
    <name type="scientific">Fictibacillus enclensis</name>
    <dbReference type="NCBI Taxonomy" id="1017270"/>
    <lineage>
        <taxon>Bacteria</taxon>
        <taxon>Bacillati</taxon>
        <taxon>Bacillota</taxon>
        <taxon>Bacilli</taxon>
        <taxon>Bacillales</taxon>
        <taxon>Fictibacillaceae</taxon>
        <taxon>Fictibacillus</taxon>
    </lineage>
</organism>
<dbReference type="Pfam" id="PF20119">
    <property type="entry name" value="DUF6509"/>
    <property type="match status" value="1"/>
</dbReference>
<protein>
    <submittedName>
        <fullName evidence="1">Pullulanase</fullName>
    </submittedName>
</protein>
<dbReference type="OrthoDB" id="2736409at2"/>
<dbReference type="AlphaFoldDB" id="A0A0V8JEK8"/>